<protein>
    <submittedName>
        <fullName evidence="2">Uncharacterized protein</fullName>
    </submittedName>
</protein>
<feature type="compositionally biased region" description="Basic and acidic residues" evidence="1">
    <location>
        <begin position="273"/>
        <end position="285"/>
    </location>
</feature>
<dbReference type="OrthoDB" id="5352132at2759"/>
<feature type="region of interest" description="Disordered" evidence="1">
    <location>
        <begin position="204"/>
        <end position="229"/>
    </location>
</feature>
<feature type="compositionally biased region" description="Polar residues" evidence="1">
    <location>
        <begin position="22"/>
        <end position="45"/>
    </location>
</feature>
<gene>
    <name evidence="2" type="ORF">EST38_g4912</name>
</gene>
<name>A0A4Q2DP48_9AGAR</name>
<reference evidence="2 3" key="1">
    <citation type="submission" date="2019-01" db="EMBL/GenBank/DDBJ databases">
        <title>Draft genome sequence of Psathyrella aberdarensis IHI B618.</title>
        <authorList>
            <person name="Buettner E."/>
            <person name="Kellner H."/>
        </authorList>
    </citation>
    <scope>NUCLEOTIDE SEQUENCE [LARGE SCALE GENOMIC DNA]</scope>
    <source>
        <strain evidence="2 3">IHI B618</strain>
    </source>
</reference>
<evidence type="ECO:0000256" key="1">
    <source>
        <dbReference type="SAM" id="MobiDB-lite"/>
    </source>
</evidence>
<feature type="compositionally biased region" description="Polar residues" evidence="1">
    <location>
        <begin position="114"/>
        <end position="126"/>
    </location>
</feature>
<evidence type="ECO:0000313" key="2">
    <source>
        <dbReference type="EMBL" id="RXW20932.1"/>
    </source>
</evidence>
<sequence>MLSVVPAADVRDAVRETVSYRQSNNLTQTPRNNTLANPTPINAWSPQPEVLTKPSSTGAYSSAYAYGTCSNNFPGPPKKKVDTLAEAWGIPEPEPFEEISGAGGGSGRQDDDTLASSIYNGKMTSPRTKDESPRQSKSRARPRRGGVPPPQPIFIPEASDSLNSQTSFPLDNFSDLPKWIRPLMSLVQLTRKMRDTQNVLVGAEYETPPSPSTPAGAPTNEGRPTHKSQNSFLNRLGVKSHQSAPLPSQYEKPEAYILNNNQKMDKALPAPPRGERKPYAPENTRRTGSQQDGAQLRRKTSLIKKVWKVVRGK</sequence>
<dbReference type="STRING" id="2316362.A0A4Q2DP48"/>
<feature type="region of interest" description="Disordered" evidence="1">
    <location>
        <begin position="93"/>
        <end position="162"/>
    </location>
</feature>
<feature type="region of interest" description="Disordered" evidence="1">
    <location>
        <begin position="22"/>
        <end position="56"/>
    </location>
</feature>
<evidence type="ECO:0000313" key="3">
    <source>
        <dbReference type="Proteomes" id="UP000290288"/>
    </source>
</evidence>
<dbReference type="AlphaFoldDB" id="A0A4Q2DP48"/>
<dbReference type="EMBL" id="SDEE01000127">
    <property type="protein sequence ID" value="RXW20932.1"/>
    <property type="molecule type" value="Genomic_DNA"/>
</dbReference>
<proteinExistence type="predicted"/>
<keyword evidence="3" id="KW-1185">Reference proteome</keyword>
<feature type="region of interest" description="Disordered" evidence="1">
    <location>
        <begin position="261"/>
        <end position="300"/>
    </location>
</feature>
<accession>A0A4Q2DP48</accession>
<organism evidence="2 3">
    <name type="scientific">Candolleomyces aberdarensis</name>
    <dbReference type="NCBI Taxonomy" id="2316362"/>
    <lineage>
        <taxon>Eukaryota</taxon>
        <taxon>Fungi</taxon>
        <taxon>Dikarya</taxon>
        <taxon>Basidiomycota</taxon>
        <taxon>Agaricomycotina</taxon>
        <taxon>Agaricomycetes</taxon>
        <taxon>Agaricomycetidae</taxon>
        <taxon>Agaricales</taxon>
        <taxon>Agaricineae</taxon>
        <taxon>Psathyrellaceae</taxon>
        <taxon>Candolleomyces</taxon>
    </lineage>
</organism>
<comment type="caution">
    <text evidence="2">The sequence shown here is derived from an EMBL/GenBank/DDBJ whole genome shotgun (WGS) entry which is preliminary data.</text>
</comment>
<dbReference type="Proteomes" id="UP000290288">
    <property type="component" value="Unassembled WGS sequence"/>
</dbReference>